<dbReference type="Proteomes" id="UP000274504">
    <property type="component" value="Unassembled WGS sequence"/>
</dbReference>
<name>A0A0R3ST06_HYMDI</name>
<gene>
    <name evidence="1" type="ORF">HDID_LOCUS8477</name>
</gene>
<reference evidence="1 2" key="2">
    <citation type="submission" date="2018-11" db="EMBL/GenBank/DDBJ databases">
        <authorList>
            <consortium name="Pathogen Informatics"/>
        </authorList>
    </citation>
    <scope>NUCLEOTIDE SEQUENCE [LARGE SCALE GENOMIC DNA]</scope>
</reference>
<dbReference type="EMBL" id="UYSG01011085">
    <property type="protein sequence ID" value="VDL60795.1"/>
    <property type="molecule type" value="Genomic_DNA"/>
</dbReference>
<dbReference type="WBParaSite" id="HDID_0000847901-mRNA-1">
    <property type="protein sequence ID" value="HDID_0000847901-mRNA-1"/>
    <property type="gene ID" value="HDID_0000847901"/>
</dbReference>
<evidence type="ECO:0000313" key="1">
    <source>
        <dbReference type="EMBL" id="VDL60795.1"/>
    </source>
</evidence>
<dbReference type="AlphaFoldDB" id="A0A0R3ST06"/>
<dbReference type="OrthoDB" id="10321140at2759"/>
<sequence>MENLKDGLVLHRLWIGLDVFETDGNCKTISSTKPLTEGTVFSLCGCLRGQAGLFVGKPISTDDVNGESKSPFGSASTQSLKGSVVFVRTGNFFVRGYVHLLPLPFRDVNDRFMGLEFKLPPTHLFFGPIQETPHSFLFHVRD</sequence>
<protein>
    <submittedName>
        <fullName evidence="3">TAXi_C domain-containing protein</fullName>
    </submittedName>
</protein>
<organism evidence="3">
    <name type="scientific">Hymenolepis diminuta</name>
    <name type="common">Rat tapeworm</name>
    <dbReference type="NCBI Taxonomy" id="6216"/>
    <lineage>
        <taxon>Eukaryota</taxon>
        <taxon>Metazoa</taxon>
        <taxon>Spiralia</taxon>
        <taxon>Lophotrochozoa</taxon>
        <taxon>Platyhelminthes</taxon>
        <taxon>Cestoda</taxon>
        <taxon>Eucestoda</taxon>
        <taxon>Cyclophyllidea</taxon>
        <taxon>Hymenolepididae</taxon>
        <taxon>Hymenolepis</taxon>
    </lineage>
</organism>
<evidence type="ECO:0000313" key="3">
    <source>
        <dbReference type="WBParaSite" id="HDID_0000847901-mRNA-1"/>
    </source>
</evidence>
<evidence type="ECO:0000313" key="2">
    <source>
        <dbReference type="Proteomes" id="UP000274504"/>
    </source>
</evidence>
<reference evidence="3" key="1">
    <citation type="submission" date="2017-02" db="UniProtKB">
        <authorList>
            <consortium name="WormBaseParasite"/>
        </authorList>
    </citation>
    <scope>IDENTIFICATION</scope>
</reference>
<proteinExistence type="predicted"/>
<accession>A0A0R3ST06</accession>